<accession>A0A0S4L8K2</accession>
<dbReference type="Proteomes" id="UP000199032">
    <property type="component" value="Unassembled WGS sequence"/>
</dbReference>
<evidence type="ECO:0000313" key="3">
    <source>
        <dbReference type="EMBL" id="CUS34124.1"/>
    </source>
</evidence>
<keyword evidence="4" id="KW-1185">Reference proteome</keyword>
<dbReference type="Gene3D" id="1.10.1200.10">
    <property type="entry name" value="ACP-like"/>
    <property type="match status" value="1"/>
</dbReference>
<dbReference type="AlphaFoldDB" id="A0A0S4L8K2"/>
<dbReference type="PROSITE" id="PS50075">
    <property type="entry name" value="CARRIER"/>
    <property type="match status" value="1"/>
</dbReference>
<dbReference type="EMBL" id="CZQA01000001">
    <property type="protein sequence ID" value="CUS34124.1"/>
    <property type="molecule type" value="Genomic_DNA"/>
</dbReference>
<proteinExistence type="predicted"/>
<name>A0A0S4L8K2_9BACT</name>
<dbReference type="InterPro" id="IPR009081">
    <property type="entry name" value="PP-bd_ACP"/>
</dbReference>
<protein>
    <recommendedName>
        <fullName evidence="2">Carrier domain-containing protein</fullName>
    </recommendedName>
</protein>
<evidence type="ECO:0000259" key="2">
    <source>
        <dbReference type="PROSITE" id="PS50075"/>
    </source>
</evidence>
<keyword evidence="1" id="KW-1133">Transmembrane helix</keyword>
<evidence type="ECO:0000256" key="1">
    <source>
        <dbReference type="SAM" id="Phobius"/>
    </source>
</evidence>
<dbReference type="OrthoDB" id="8527261at2"/>
<dbReference type="InterPro" id="IPR036736">
    <property type="entry name" value="ACP-like_sf"/>
</dbReference>
<dbReference type="Pfam" id="PF00550">
    <property type="entry name" value="PP-binding"/>
    <property type="match status" value="1"/>
</dbReference>
<reference evidence="3 4" key="1">
    <citation type="submission" date="2015-10" db="EMBL/GenBank/DDBJ databases">
        <authorList>
            <person name="Gilbert D.G."/>
        </authorList>
    </citation>
    <scope>NUCLEOTIDE SEQUENCE [LARGE SCALE GENOMIC DNA]</scope>
    <source>
        <strain evidence="3">COMA1</strain>
    </source>
</reference>
<dbReference type="STRING" id="1742972.COMA1_11527"/>
<keyword evidence="1" id="KW-0472">Membrane</keyword>
<sequence length="151" mass="17490">MKEVGIWAVLPFLALTFGAYYLFVRRKKMKLSRYFLSRPQLTHKEFGQAYFGESKSREILATKVRKILAQYIPVSIDGLSPEDKFQQHLMMDTFDSLSSAEFIVQLEKKFNISLRDDEALKPDLTFRQLVDHLALRLSEAKIADPVKEQSS</sequence>
<gene>
    <name evidence="3" type="ORF">COMA1_11527</name>
</gene>
<keyword evidence="1" id="KW-0812">Transmembrane</keyword>
<evidence type="ECO:0000313" key="4">
    <source>
        <dbReference type="Proteomes" id="UP000199032"/>
    </source>
</evidence>
<feature type="domain" description="Carrier" evidence="2">
    <location>
        <begin position="58"/>
        <end position="137"/>
    </location>
</feature>
<dbReference type="RefSeq" id="WP_090745903.1">
    <property type="nucleotide sequence ID" value="NZ_CZQA01000001.1"/>
</dbReference>
<dbReference type="SUPFAM" id="SSF47336">
    <property type="entry name" value="ACP-like"/>
    <property type="match status" value="1"/>
</dbReference>
<organism evidence="3 4">
    <name type="scientific">Candidatus Nitrospira nitrosa</name>
    <dbReference type="NCBI Taxonomy" id="1742972"/>
    <lineage>
        <taxon>Bacteria</taxon>
        <taxon>Pseudomonadati</taxon>
        <taxon>Nitrospirota</taxon>
        <taxon>Nitrospiria</taxon>
        <taxon>Nitrospirales</taxon>
        <taxon>Nitrospiraceae</taxon>
        <taxon>Nitrospira</taxon>
    </lineage>
</organism>
<feature type="transmembrane region" description="Helical" evidence="1">
    <location>
        <begin position="6"/>
        <end position="24"/>
    </location>
</feature>